<dbReference type="Proteomes" id="UP000027138">
    <property type="component" value="Unassembled WGS sequence"/>
</dbReference>
<dbReference type="STRING" id="180498.A0A067L2L6"/>
<sequence>MITPTLSTASLSGVRLSSVVPAEVTSDKEDHKLTNIDLALKLHYIRGVYFFTAEAVQGLTIYELKKPMFPWLAQYYTVSGRIRRSENGGRPFIKCNDGGVRIVEAYCDKTIEELMTAIAKNHEDHSRFLVHDQVLGPDLGFSPLVYIQFTWFKCGGMSVGLSWAHLLGDPFSASNFINMWGQFMRGHQLSNSLHVPKTKKPEHPPSPLRKPFSIKRVDPVGDCWVTTDNYKMETHVFHFTAKQLDNIESSISDVAQPVNFSKFELISAIIWKSLSKVRGDSGPRIVTICARNSRNSEREIPSNKMEFSIVRADFSAAKCDVHELAKLIAEKKEEENSLIEETMESEDGKFHDYIAYGSNLTFVNLEEANIYGLELKGNKPIFAYYSIKGFGDEGTVLVLPGPENGTDKRGGGRTVTVNLPENQLVELKNELVEEWGIA</sequence>
<dbReference type="OrthoDB" id="1862401at2759"/>
<dbReference type="EMBL" id="KK914318">
    <property type="protein sequence ID" value="KDP41488.1"/>
    <property type="molecule type" value="Genomic_DNA"/>
</dbReference>
<protein>
    <submittedName>
        <fullName evidence="2">Uncharacterized protein</fullName>
    </submittedName>
</protein>
<dbReference type="Pfam" id="PF02458">
    <property type="entry name" value="Transferase"/>
    <property type="match status" value="1"/>
</dbReference>
<dbReference type="GO" id="GO:0016747">
    <property type="term" value="F:acyltransferase activity, transferring groups other than amino-acyl groups"/>
    <property type="evidence" value="ECO:0007669"/>
    <property type="project" value="TreeGrafter"/>
</dbReference>
<reference evidence="2 3" key="1">
    <citation type="journal article" date="2014" name="PLoS ONE">
        <title>Global Analysis of Gene Expression Profiles in Physic Nut (Jatropha curcas L.) Seedlings Exposed to Salt Stress.</title>
        <authorList>
            <person name="Zhang L."/>
            <person name="Zhang C."/>
            <person name="Wu P."/>
            <person name="Chen Y."/>
            <person name="Li M."/>
            <person name="Jiang H."/>
            <person name="Wu G."/>
        </authorList>
    </citation>
    <scope>NUCLEOTIDE SEQUENCE [LARGE SCALE GENOMIC DNA]</scope>
    <source>
        <strain evidence="3">cv. GZQX0401</strain>
        <tissue evidence="2">Young leaves</tissue>
    </source>
</reference>
<dbReference type="Gene3D" id="3.30.559.10">
    <property type="entry name" value="Chloramphenicol acetyltransferase-like domain"/>
    <property type="match status" value="2"/>
</dbReference>
<dbReference type="PANTHER" id="PTHR31642:SF259">
    <property type="entry name" value="PROTEIN ECERIFERUM 2"/>
    <property type="match status" value="1"/>
</dbReference>
<accession>A0A067L2L6</accession>
<gene>
    <name evidence="2" type="ORF">JCGZ_15895</name>
</gene>
<dbReference type="InterPro" id="IPR050317">
    <property type="entry name" value="Plant_Fungal_Acyltransferase"/>
</dbReference>
<evidence type="ECO:0000256" key="1">
    <source>
        <dbReference type="ARBA" id="ARBA00009861"/>
    </source>
</evidence>
<dbReference type="AlphaFoldDB" id="A0A067L2L6"/>
<proteinExistence type="inferred from homology"/>
<evidence type="ECO:0000313" key="3">
    <source>
        <dbReference type="Proteomes" id="UP000027138"/>
    </source>
</evidence>
<name>A0A067L2L6_JATCU</name>
<comment type="similarity">
    <text evidence="1">Belongs to the plant acyltransferase family.</text>
</comment>
<keyword evidence="3" id="KW-1185">Reference proteome</keyword>
<organism evidence="2 3">
    <name type="scientific">Jatropha curcas</name>
    <name type="common">Barbados nut</name>
    <dbReference type="NCBI Taxonomy" id="180498"/>
    <lineage>
        <taxon>Eukaryota</taxon>
        <taxon>Viridiplantae</taxon>
        <taxon>Streptophyta</taxon>
        <taxon>Embryophyta</taxon>
        <taxon>Tracheophyta</taxon>
        <taxon>Spermatophyta</taxon>
        <taxon>Magnoliopsida</taxon>
        <taxon>eudicotyledons</taxon>
        <taxon>Gunneridae</taxon>
        <taxon>Pentapetalae</taxon>
        <taxon>rosids</taxon>
        <taxon>fabids</taxon>
        <taxon>Malpighiales</taxon>
        <taxon>Euphorbiaceae</taxon>
        <taxon>Crotonoideae</taxon>
        <taxon>Jatropheae</taxon>
        <taxon>Jatropha</taxon>
    </lineage>
</organism>
<dbReference type="InterPro" id="IPR023213">
    <property type="entry name" value="CAT-like_dom_sf"/>
</dbReference>
<evidence type="ECO:0000313" key="2">
    <source>
        <dbReference type="EMBL" id="KDP41488.1"/>
    </source>
</evidence>
<dbReference type="PANTHER" id="PTHR31642">
    <property type="entry name" value="TRICHOTHECENE 3-O-ACETYLTRANSFERASE"/>
    <property type="match status" value="1"/>
</dbReference>